<evidence type="ECO:0000256" key="4">
    <source>
        <dbReference type="ARBA" id="ARBA00022962"/>
    </source>
</evidence>
<feature type="domain" description="Glutamine amidotransferase type-2" evidence="5">
    <location>
        <begin position="2"/>
        <end position="216"/>
    </location>
</feature>
<dbReference type="InterPro" id="IPR033738">
    <property type="entry name" value="AsnB_N"/>
</dbReference>
<gene>
    <name evidence="6" type="primary">asnO_2</name>
    <name evidence="6" type="ORF">SDC9_45616</name>
</gene>
<proteinExistence type="inferred from homology"/>
<dbReference type="InterPro" id="IPR017932">
    <property type="entry name" value="GATase_2_dom"/>
</dbReference>
<dbReference type="GO" id="GO:0006529">
    <property type="term" value="P:asparagine biosynthetic process"/>
    <property type="evidence" value="ECO:0007669"/>
    <property type="project" value="InterPro"/>
</dbReference>
<dbReference type="PANTHER" id="PTHR43284">
    <property type="entry name" value="ASPARAGINE SYNTHETASE (GLUTAMINE-HYDROLYZING)"/>
    <property type="match status" value="1"/>
</dbReference>
<dbReference type="Gene3D" id="3.60.20.10">
    <property type="entry name" value="Glutamine Phosphoribosylpyrophosphate, subunit 1, domain 1"/>
    <property type="match status" value="1"/>
</dbReference>
<dbReference type="PROSITE" id="PS51278">
    <property type="entry name" value="GATASE_TYPE_2"/>
    <property type="match status" value="1"/>
</dbReference>
<protein>
    <submittedName>
        <fullName evidence="6">Asparagine synthetase [glutamine-hydrolyzing] 3</fullName>
        <ecNumber evidence="6">6.3.5.4</ecNumber>
    </submittedName>
</protein>
<dbReference type="Pfam" id="PF13537">
    <property type="entry name" value="GATase_7"/>
    <property type="match status" value="1"/>
</dbReference>
<dbReference type="SUPFAM" id="SSF52402">
    <property type="entry name" value="Adenine nucleotide alpha hydrolases-like"/>
    <property type="match status" value="1"/>
</dbReference>
<dbReference type="SUPFAM" id="SSF56235">
    <property type="entry name" value="N-terminal nucleophile aminohydrolases (Ntn hydrolases)"/>
    <property type="match status" value="1"/>
</dbReference>
<keyword evidence="3" id="KW-0067">ATP-binding</keyword>
<evidence type="ECO:0000313" key="6">
    <source>
        <dbReference type="EMBL" id="MPL99398.1"/>
    </source>
</evidence>
<dbReference type="GO" id="GO:0005829">
    <property type="term" value="C:cytosol"/>
    <property type="evidence" value="ECO:0007669"/>
    <property type="project" value="TreeGrafter"/>
</dbReference>
<keyword evidence="4" id="KW-0315">Glutamine amidotransferase</keyword>
<dbReference type="GO" id="GO:0005524">
    <property type="term" value="F:ATP binding"/>
    <property type="evidence" value="ECO:0007669"/>
    <property type="project" value="UniProtKB-KW"/>
</dbReference>
<keyword evidence="6" id="KW-0436">Ligase</keyword>
<dbReference type="GO" id="GO:0004066">
    <property type="term" value="F:asparagine synthase (glutamine-hydrolyzing) activity"/>
    <property type="evidence" value="ECO:0007669"/>
    <property type="project" value="UniProtKB-EC"/>
</dbReference>
<dbReference type="InterPro" id="IPR014729">
    <property type="entry name" value="Rossmann-like_a/b/a_fold"/>
</dbReference>
<dbReference type="EC" id="6.3.5.4" evidence="6"/>
<dbReference type="EMBL" id="VSSQ01000664">
    <property type="protein sequence ID" value="MPL99398.1"/>
    <property type="molecule type" value="Genomic_DNA"/>
</dbReference>
<accession>A0A644W747</accession>
<comment type="caution">
    <text evidence="6">The sequence shown here is derived from an EMBL/GenBank/DDBJ whole genome shotgun (WGS) entry which is preliminary data.</text>
</comment>
<dbReference type="CDD" id="cd00712">
    <property type="entry name" value="AsnB"/>
    <property type="match status" value="1"/>
</dbReference>
<dbReference type="PIRSF" id="PIRSF001589">
    <property type="entry name" value="Asn_synthetase_glu-h"/>
    <property type="match status" value="1"/>
</dbReference>
<dbReference type="Pfam" id="PF00733">
    <property type="entry name" value="Asn_synthase"/>
    <property type="match status" value="1"/>
</dbReference>
<dbReference type="InterPro" id="IPR006426">
    <property type="entry name" value="Asn_synth_AEB"/>
</dbReference>
<dbReference type="AlphaFoldDB" id="A0A644W747"/>
<dbReference type="NCBIfam" id="TIGR01536">
    <property type="entry name" value="asn_synth_AEB"/>
    <property type="match status" value="1"/>
</dbReference>
<evidence type="ECO:0000256" key="3">
    <source>
        <dbReference type="ARBA" id="ARBA00022840"/>
    </source>
</evidence>
<name>A0A644W747_9ZZZZ</name>
<keyword evidence="2" id="KW-0547">Nucleotide-binding</keyword>
<dbReference type="Gene3D" id="3.40.50.620">
    <property type="entry name" value="HUPs"/>
    <property type="match status" value="1"/>
</dbReference>
<organism evidence="6">
    <name type="scientific">bioreactor metagenome</name>
    <dbReference type="NCBI Taxonomy" id="1076179"/>
    <lineage>
        <taxon>unclassified sequences</taxon>
        <taxon>metagenomes</taxon>
        <taxon>ecological metagenomes</taxon>
    </lineage>
</organism>
<dbReference type="InterPro" id="IPR029055">
    <property type="entry name" value="Ntn_hydrolases_N"/>
</dbReference>
<reference evidence="6" key="1">
    <citation type="submission" date="2019-08" db="EMBL/GenBank/DDBJ databases">
        <authorList>
            <person name="Kucharzyk K."/>
            <person name="Murdoch R.W."/>
            <person name="Higgins S."/>
            <person name="Loffler F."/>
        </authorList>
    </citation>
    <scope>NUCLEOTIDE SEQUENCE</scope>
</reference>
<evidence type="ECO:0000256" key="1">
    <source>
        <dbReference type="ARBA" id="ARBA00005752"/>
    </source>
</evidence>
<dbReference type="InterPro" id="IPR001962">
    <property type="entry name" value="Asn_synthase"/>
</dbReference>
<evidence type="ECO:0000256" key="2">
    <source>
        <dbReference type="ARBA" id="ARBA00022741"/>
    </source>
</evidence>
<evidence type="ECO:0000259" key="5">
    <source>
        <dbReference type="PROSITE" id="PS51278"/>
    </source>
</evidence>
<comment type="similarity">
    <text evidence="1">Belongs to the asparagine synthetase family.</text>
</comment>
<dbReference type="InterPro" id="IPR051786">
    <property type="entry name" value="ASN_synthetase/amidase"/>
</dbReference>
<dbReference type="CDD" id="cd01991">
    <property type="entry name" value="Asn_synthase_B_C"/>
    <property type="match status" value="1"/>
</dbReference>
<sequence length="613" mass="69991">MCGIAGYADVARVLNNEKNYIKTMAEQLRHRGPDAEGYWISDHAALGHSRLVVVDPEGGKQPMVRRRGESVFALVYNGELYNTEDIRSELTAKGYFFEGWSDTEVLLTSYMEWGEACLEKFNGIFAFAIWDGEKNRLFLARDRIGVKPLFYSQKGNTFFFASEIKALLAHPEIPPVVSREGLAEIFVMGPSRTPGHGVFSGISELKPGYCMCVGESGIKIRQYWSLQSHEHEENFGHTVNSVRDLVTDSITRQLVSDVPLCVLLSGGLDSSAISAVASGVYREERKDRLRTFSVDYVGNDTYFKVNEFQPNADAPWVEKVSDFLGTRHEICYIDTPELVEALFPSVLARDLPGMTDVDSSLLLFSRFIKERSTVGISGECADEVFGGYPWFYNPADAENTFPWSRRLKDRLNFYSPELMSLVKPEEYMARRYGEALDEVPRWSGDSPQEARMRALFYLNLTRWMPTLLDRKDRMSMATGLELRVPFCDHRLVEYVWNIPWEMKNYRNREKGLLRQALTGILPDDVLWRKKSPYPKTHNPAFLEAVRRLTLAMLDDPSSPILPFISGQAVKELALTARPDTNLPWFGQLMNAPQLMAYLLQVNYWLREYKIAIE</sequence>
<dbReference type="PANTHER" id="PTHR43284:SF1">
    <property type="entry name" value="ASPARAGINE SYNTHETASE"/>
    <property type="match status" value="1"/>
</dbReference>